<dbReference type="GO" id="GO:0005634">
    <property type="term" value="C:nucleus"/>
    <property type="evidence" value="ECO:0007669"/>
    <property type="project" value="UniProtKB-SubCell"/>
</dbReference>
<dbReference type="CDD" id="cd23835">
    <property type="entry name" value="DRWD-N_CENP-O"/>
    <property type="match status" value="1"/>
</dbReference>
<dbReference type="Pfam" id="PF09496">
    <property type="entry name" value="CENP-O"/>
    <property type="match status" value="1"/>
</dbReference>
<evidence type="ECO:0000256" key="3">
    <source>
        <dbReference type="ARBA" id="ARBA00007321"/>
    </source>
</evidence>
<protein>
    <recommendedName>
        <fullName evidence="4">Centromere protein O</fullName>
    </recommendedName>
</protein>
<dbReference type="OrthoDB" id="10050372at2759"/>
<dbReference type="AlphaFoldDB" id="A0A7J6AN66"/>
<dbReference type="GO" id="GO:0031511">
    <property type="term" value="C:Mis6-Sim4 complex"/>
    <property type="evidence" value="ECO:0007669"/>
    <property type="project" value="TreeGrafter"/>
</dbReference>
<dbReference type="PANTHER" id="PTHR14582:SF1">
    <property type="entry name" value="CENTROMERE PROTEIN O"/>
    <property type="match status" value="1"/>
</dbReference>
<evidence type="ECO:0000256" key="6">
    <source>
        <dbReference type="ARBA" id="ARBA00023242"/>
    </source>
</evidence>
<keyword evidence="7" id="KW-0137">Centromere</keyword>
<dbReference type="EMBL" id="JAAGNN010000010">
    <property type="protein sequence ID" value="KAF4084180.1"/>
    <property type="molecule type" value="Genomic_DNA"/>
</dbReference>
<comment type="similarity">
    <text evidence="3">Belongs to the CENP-O/MCM21 family.</text>
</comment>
<reference evidence="9 10" key="1">
    <citation type="submission" date="2020-02" db="EMBL/GenBank/DDBJ databases">
        <title>A chromosome-scale genome assembly of the black bullhead catfish (Ameiurus melas).</title>
        <authorList>
            <person name="Wen M."/>
            <person name="Zham M."/>
            <person name="Cabau C."/>
            <person name="Klopp C."/>
            <person name="Donnadieu C."/>
            <person name="Roques C."/>
            <person name="Bouchez O."/>
            <person name="Lampietro C."/>
            <person name="Jouanno E."/>
            <person name="Herpin A."/>
            <person name="Louis A."/>
            <person name="Berthelot C."/>
            <person name="Parey E."/>
            <person name="Roest-Crollius H."/>
            <person name="Braasch I."/>
            <person name="Postlethwait J."/>
            <person name="Robinson-Rechavi M."/>
            <person name="Echchiki A."/>
            <person name="Begum T."/>
            <person name="Montfort J."/>
            <person name="Schartl M."/>
            <person name="Bobe J."/>
            <person name="Guiguen Y."/>
        </authorList>
    </citation>
    <scope>NUCLEOTIDE SEQUENCE [LARGE SCALE GENOMIC DNA]</scope>
    <source>
        <strain evidence="9">M_S1</strain>
        <tissue evidence="9">Blood</tissue>
    </source>
</reference>
<evidence type="ECO:0000313" key="9">
    <source>
        <dbReference type="EMBL" id="KAF4084180.1"/>
    </source>
</evidence>
<keyword evidence="6" id="KW-0539">Nucleus</keyword>
<dbReference type="InterPro" id="IPR018464">
    <property type="entry name" value="CENP-O"/>
</dbReference>
<keyword evidence="5" id="KW-0158">Chromosome</keyword>
<comment type="caution">
    <text evidence="9">The sequence shown here is derived from an EMBL/GenBank/DDBJ whole genome shotgun (WGS) entry which is preliminary data.</text>
</comment>
<accession>A0A7J6AN66</accession>
<evidence type="ECO:0000256" key="4">
    <source>
        <dbReference type="ARBA" id="ARBA00016395"/>
    </source>
</evidence>
<evidence type="ECO:0000256" key="5">
    <source>
        <dbReference type="ARBA" id="ARBA00022454"/>
    </source>
</evidence>
<sequence length="282" mass="32265">MDNTRQKGVFDHLMMLETTEAAVLQRYQNDRLEELRTTAATLRAKKDRIRVETSALKNLKAQMDQGLPLDDDETEHFVKIEPYLLMSRRMQLRDLQTAHRLIAGYDLIESKQGKSVCVSFHTAFEGVCLETYNMEMDLNRMVQINRHNIPPCIPLEKLAKENLQTDFKGFLQTLDVHLNALAGRKQQITLVKELVGTVEIIEKNQLCNFLALVCKAPAEIDEDVLCTLEYGDLTRCLPTHVVIDCENKTLIESPQWKENQVLLMETPVHSALLTMRKLGSIS</sequence>
<organism evidence="9 10">
    <name type="scientific">Ameiurus melas</name>
    <name type="common">Black bullhead</name>
    <name type="synonym">Silurus melas</name>
    <dbReference type="NCBI Taxonomy" id="219545"/>
    <lineage>
        <taxon>Eukaryota</taxon>
        <taxon>Metazoa</taxon>
        <taxon>Chordata</taxon>
        <taxon>Craniata</taxon>
        <taxon>Vertebrata</taxon>
        <taxon>Euteleostomi</taxon>
        <taxon>Actinopterygii</taxon>
        <taxon>Neopterygii</taxon>
        <taxon>Teleostei</taxon>
        <taxon>Ostariophysi</taxon>
        <taxon>Siluriformes</taxon>
        <taxon>Ictaluridae</taxon>
        <taxon>Ameiurus</taxon>
    </lineage>
</organism>
<keyword evidence="8" id="KW-0175">Coiled coil</keyword>
<evidence type="ECO:0000313" key="10">
    <source>
        <dbReference type="Proteomes" id="UP000593565"/>
    </source>
</evidence>
<evidence type="ECO:0000256" key="8">
    <source>
        <dbReference type="SAM" id="Coils"/>
    </source>
</evidence>
<evidence type="ECO:0000256" key="2">
    <source>
        <dbReference type="ARBA" id="ARBA00004584"/>
    </source>
</evidence>
<proteinExistence type="inferred from homology"/>
<evidence type="ECO:0000256" key="7">
    <source>
        <dbReference type="ARBA" id="ARBA00023328"/>
    </source>
</evidence>
<dbReference type="CDD" id="cd23836">
    <property type="entry name" value="DRWD-C_CENP-O"/>
    <property type="match status" value="1"/>
</dbReference>
<dbReference type="PANTHER" id="PTHR14582">
    <property type="entry name" value="INNER KINETOCHORE SUBUNIT MAL2"/>
    <property type="match status" value="1"/>
</dbReference>
<dbReference type="Proteomes" id="UP000593565">
    <property type="component" value="Unassembled WGS sequence"/>
</dbReference>
<feature type="coiled-coil region" evidence="8">
    <location>
        <begin position="32"/>
        <end position="62"/>
    </location>
</feature>
<evidence type="ECO:0000256" key="1">
    <source>
        <dbReference type="ARBA" id="ARBA00004123"/>
    </source>
</evidence>
<comment type="subcellular location">
    <subcellularLocation>
        <location evidence="2">Chromosome</location>
        <location evidence="2">Centromere</location>
    </subcellularLocation>
    <subcellularLocation>
        <location evidence="1">Nucleus</location>
    </subcellularLocation>
</comment>
<keyword evidence="10" id="KW-1185">Reference proteome</keyword>
<gene>
    <name evidence="9" type="ORF">AMELA_G00125690</name>
</gene>
<name>A0A7J6AN66_AMEME</name>